<keyword evidence="2" id="KW-1185">Reference proteome</keyword>
<dbReference type="EMBL" id="UZAK01053814">
    <property type="protein sequence ID" value="VDP82473.1"/>
    <property type="molecule type" value="Genomic_DNA"/>
</dbReference>
<proteinExistence type="predicted"/>
<organism evidence="3">
    <name type="scientific">Schistosoma curassoni</name>
    <dbReference type="NCBI Taxonomy" id="6186"/>
    <lineage>
        <taxon>Eukaryota</taxon>
        <taxon>Metazoa</taxon>
        <taxon>Spiralia</taxon>
        <taxon>Lophotrochozoa</taxon>
        <taxon>Platyhelminthes</taxon>
        <taxon>Trematoda</taxon>
        <taxon>Digenea</taxon>
        <taxon>Strigeidida</taxon>
        <taxon>Schistosomatoidea</taxon>
        <taxon>Schistosomatidae</taxon>
        <taxon>Schistosoma</taxon>
    </lineage>
</organism>
<evidence type="ECO:0000313" key="1">
    <source>
        <dbReference type="EMBL" id="VDP82473.1"/>
    </source>
</evidence>
<name>A0A183L7L4_9TREM</name>
<protein>
    <submittedName>
        <fullName evidence="3">Aspartyl-phosphate phosphatase Spo0E family protein</fullName>
    </submittedName>
</protein>
<dbReference type="WBParaSite" id="SCUD_0002333701-mRNA-1">
    <property type="protein sequence ID" value="SCUD_0002333701-mRNA-1"/>
    <property type="gene ID" value="SCUD_0002333701"/>
</dbReference>
<reference evidence="3" key="1">
    <citation type="submission" date="2016-06" db="UniProtKB">
        <authorList>
            <consortium name="WormBaseParasite"/>
        </authorList>
    </citation>
    <scope>IDENTIFICATION</scope>
</reference>
<evidence type="ECO:0000313" key="3">
    <source>
        <dbReference type="WBParaSite" id="SCUD_0002333701-mRNA-1"/>
    </source>
</evidence>
<accession>A0A183L7L4</accession>
<reference evidence="1 2" key="2">
    <citation type="submission" date="2018-11" db="EMBL/GenBank/DDBJ databases">
        <authorList>
            <consortium name="Pathogen Informatics"/>
        </authorList>
    </citation>
    <scope>NUCLEOTIDE SEQUENCE [LARGE SCALE GENOMIC DNA]</scope>
    <source>
        <strain evidence="1">Dakar</strain>
        <strain evidence="2">Dakar, Senegal</strain>
    </source>
</reference>
<dbReference type="Proteomes" id="UP000279833">
    <property type="component" value="Unassembled WGS sequence"/>
</dbReference>
<dbReference type="AlphaFoldDB" id="A0A183L7L4"/>
<dbReference type="STRING" id="6186.A0A183L7L4"/>
<gene>
    <name evidence="1" type="ORF">SCUD_LOCUS23333</name>
</gene>
<sequence length="58" mass="6639">MAIKQAKTQNDLSHLIALREGVNAQLKVCEQYKISIPDVLSSIQHEQQKFLMAMQEKL</sequence>
<evidence type="ECO:0000313" key="2">
    <source>
        <dbReference type="Proteomes" id="UP000279833"/>
    </source>
</evidence>